<name>A0AAD5M7H9_PARTN</name>
<dbReference type="GO" id="GO:0046982">
    <property type="term" value="F:protein heterodimerization activity"/>
    <property type="evidence" value="ECO:0007669"/>
    <property type="project" value="InterPro"/>
</dbReference>
<protein>
    <submittedName>
        <fullName evidence="1">Uncharacterized protein</fullName>
    </submittedName>
</protein>
<evidence type="ECO:0000313" key="1">
    <source>
        <dbReference type="EMBL" id="KAJ1353522.1"/>
    </source>
</evidence>
<accession>A0AAD5M7H9</accession>
<dbReference type="Gene3D" id="1.10.20.10">
    <property type="entry name" value="Histone, subunit A"/>
    <property type="match status" value="1"/>
</dbReference>
<gene>
    <name evidence="1" type="ORF">KIN20_010164</name>
</gene>
<dbReference type="SUPFAM" id="SSF47113">
    <property type="entry name" value="Histone-fold"/>
    <property type="match status" value="1"/>
</dbReference>
<dbReference type="InterPro" id="IPR009072">
    <property type="entry name" value="Histone-fold"/>
</dbReference>
<evidence type="ECO:0000313" key="2">
    <source>
        <dbReference type="Proteomes" id="UP001196413"/>
    </source>
</evidence>
<dbReference type="EMBL" id="JAHQIW010001740">
    <property type="protein sequence ID" value="KAJ1353522.1"/>
    <property type="molecule type" value="Genomic_DNA"/>
</dbReference>
<reference evidence="1" key="1">
    <citation type="submission" date="2021-06" db="EMBL/GenBank/DDBJ databases">
        <title>Parelaphostrongylus tenuis whole genome reference sequence.</title>
        <authorList>
            <person name="Garwood T.J."/>
            <person name="Larsen P.A."/>
            <person name="Fountain-Jones N.M."/>
            <person name="Garbe J.R."/>
            <person name="Macchietto M.G."/>
            <person name="Kania S.A."/>
            <person name="Gerhold R.W."/>
            <person name="Richards J.E."/>
            <person name="Wolf T.M."/>
        </authorList>
    </citation>
    <scope>NUCLEOTIDE SEQUENCE</scope>
    <source>
        <strain evidence="1">MNPRO001-30</strain>
        <tissue evidence="1">Meninges</tissue>
    </source>
</reference>
<dbReference type="AlphaFoldDB" id="A0AAD5M7H9"/>
<dbReference type="Proteomes" id="UP001196413">
    <property type="component" value="Unassembled WGS sequence"/>
</dbReference>
<sequence>MEMEDITSTSYNRRSERFENPVDISPLGGEMKKAKRHEISYEALRRLASSVGVHRVSKKVHEMFVRITEAFLKEIVSQAVANSDEAGRRVCYTYPIQNTGYGKRGRIVAASVATRGIYQKVAMGPHQTESD</sequence>
<proteinExistence type="predicted"/>
<keyword evidence="2" id="KW-1185">Reference proteome</keyword>
<organism evidence="1 2">
    <name type="scientific">Parelaphostrongylus tenuis</name>
    <name type="common">Meningeal worm</name>
    <dbReference type="NCBI Taxonomy" id="148309"/>
    <lineage>
        <taxon>Eukaryota</taxon>
        <taxon>Metazoa</taxon>
        <taxon>Ecdysozoa</taxon>
        <taxon>Nematoda</taxon>
        <taxon>Chromadorea</taxon>
        <taxon>Rhabditida</taxon>
        <taxon>Rhabditina</taxon>
        <taxon>Rhabditomorpha</taxon>
        <taxon>Strongyloidea</taxon>
        <taxon>Metastrongylidae</taxon>
        <taxon>Parelaphostrongylus</taxon>
    </lineage>
</organism>
<comment type="caution">
    <text evidence="1">The sequence shown here is derived from an EMBL/GenBank/DDBJ whole genome shotgun (WGS) entry which is preliminary data.</text>
</comment>